<evidence type="ECO:0000259" key="4">
    <source>
        <dbReference type="PROSITE" id="PS51118"/>
    </source>
</evidence>
<dbReference type="InterPro" id="IPR036390">
    <property type="entry name" value="WH_DNA-bd_sf"/>
</dbReference>
<gene>
    <name evidence="5" type="ORF">HGMM_F34A01C02</name>
</gene>
<protein>
    <submittedName>
        <fullName evidence="5">Transcriptional regulator, HxlR family</fullName>
    </submittedName>
</protein>
<dbReference type="InterPro" id="IPR036388">
    <property type="entry name" value="WH-like_DNA-bd_sf"/>
</dbReference>
<dbReference type="Proteomes" id="UP000008120">
    <property type="component" value="Chromosome"/>
</dbReference>
<evidence type="ECO:0000313" key="6">
    <source>
        <dbReference type="Proteomes" id="UP000008120"/>
    </source>
</evidence>
<name>E6N6X8_CALS0</name>
<reference evidence="5 6" key="1">
    <citation type="journal article" date="2005" name="Environ. Microbiol.">
        <title>Genetic and functional properties of uncultivated thermophilic crenarchaeotes from a subsurface gold mine as revealed by analysis of genome fragments.</title>
        <authorList>
            <person name="Nunoura T."/>
            <person name="Hirayama H."/>
            <person name="Takami H."/>
            <person name="Oida H."/>
            <person name="Nishi S."/>
            <person name="Shimamura S."/>
            <person name="Suzuki Y."/>
            <person name="Inagaki F."/>
            <person name="Takai K."/>
            <person name="Nealson K.H."/>
            <person name="Horikoshi K."/>
        </authorList>
    </citation>
    <scope>NUCLEOTIDE SEQUENCE [LARGE SCALE GENOMIC DNA]</scope>
</reference>
<dbReference type="SUPFAM" id="SSF46785">
    <property type="entry name" value="Winged helix' DNA-binding domain"/>
    <property type="match status" value="1"/>
</dbReference>
<accession>E6N6X8</accession>
<feature type="domain" description="HTH hxlR-type" evidence="4">
    <location>
        <begin position="12"/>
        <end position="91"/>
    </location>
</feature>
<evidence type="ECO:0000256" key="3">
    <source>
        <dbReference type="ARBA" id="ARBA00023163"/>
    </source>
</evidence>
<proteinExistence type="predicted"/>
<dbReference type="GO" id="GO:0003677">
    <property type="term" value="F:DNA binding"/>
    <property type="evidence" value="ECO:0007669"/>
    <property type="project" value="UniProtKB-KW"/>
</dbReference>
<dbReference type="PANTHER" id="PTHR33204">
    <property type="entry name" value="TRANSCRIPTIONAL REGULATOR, MARR FAMILY"/>
    <property type="match status" value="1"/>
</dbReference>
<dbReference type="Gene3D" id="1.10.10.10">
    <property type="entry name" value="Winged helix-like DNA-binding domain superfamily/Winged helix DNA-binding domain"/>
    <property type="match status" value="1"/>
</dbReference>
<dbReference type="EMBL" id="AP011853">
    <property type="protein sequence ID" value="BAJ48047.1"/>
    <property type="molecule type" value="Genomic_DNA"/>
</dbReference>
<dbReference type="InterPro" id="IPR002577">
    <property type="entry name" value="HTH_HxlR"/>
</dbReference>
<dbReference type="Pfam" id="PF01638">
    <property type="entry name" value="HxlR"/>
    <property type="match status" value="1"/>
</dbReference>
<sequence length="91" mass="10413">MTKETKRIICMCPIEGVIDLISKKWSLLIVNEIGNHGRIRYNMLMKELDGISPKILSDTLKALIKHNLVKGRPTTRFRQELNTHSPKKATS</sequence>
<keyword evidence="1" id="KW-0805">Transcription regulation</keyword>
<evidence type="ECO:0000256" key="2">
    <source>
        <dbReference type="ARBA" id="ARBA00023125"/>
    </source>
</evidence>
<keyword evidence="2" id="KW-0238">DNA-binding</keyword>
<keyword evidence="3" id="KW-0804">Transcription</keyword>
<dbReference type="PANTHER" id="PTHR33204:SF18">
    <property type="entry name" value="TRANSCRIPTIONAL REGULATORY PROTEIN"/>
    <property type="match status" value="1"/>
</dbReference>
<dbReference type="AlphaFoldDB" id="E6N6X8"/>
<reference evidence="5 6" key="2">
    <citation type="journal article" date="2011" name="Nucleic Acids Res.">
        <title>Insights into the evolution of Archaea and eukaryotic protein modifier systems revealed by the genome of a novel archaeal group.</title>
        <authorList>
            <person name="Nunoura T."/>
            <person name="Takaki Y."/>
            <person name="Kakuta J."/>
            <person name="Nishi S."/>
            <person name="Sugahara J."/>
            <person name="Kazama H."/>
            <person name="Chee G."/>
            <person name="Hattori M."/>
            <person name="Kanai A."/>
            <person name="Atomi H."/>
            <person name="Takai K."/>
            <person name="Takami H."/>
        </authorList>
    </citation>
    <scope>NUCLEOTIDE SEQUENCE [LARGE SCALE GENOMIC DNA]</scope>
</reference>
<organism evidence="5 6">
    <name type="scientific">Caldiarchaeum subterraneum</name>
    <dbReference type="NCBI Taxonomy" id="311458"/>
    <lineage>
        <taxon>Archaea</taxon>
        <taxon>Nitrososphaerota</taxon>
        <taxon>Candidatus Caldarchaeales</taxon>
        <taxon>Candidatus Caldarchaeaceae</taxon>
        <taxon>Candidatus Caldarchaeum</taxon>
    </lineage>
</organism>
<evidence type="ECO:0000256" key="1">
    <source>
        <dbReference type="ARBA" id="ARBA00023015"/>
    </source>
</evidence>
<dbReference type="PROSITE" id="PS51118">
    <property type="entry name" value="HTH_HXLR"/>
    <property type="match status" value="1"/>
</dbReference>
<evidence type="ECO:0000313" key="5">
    <source>
        <dbReference type="EMBL" id="BAJ48047.1"/>
    </source>
</evidence>